<evidence type="ECO:0000313" key="3">
    <source>
        <dbReference type="Proteomes" id="UP001175271"/>
    </source>
</evidence>
<name>A0AA39M227_9BILA</name>
<dbReference type="AlphaFoldDB" id="A0AA39M227"/>
<proteinExistence type="predicted"/>
<protein>
    <recommendedName>
        <fullName evidence="4">Secreted protein</fullName>
    </recommendedName>
</protein>
<dbReference type="Proteomes" id="UP001175271">
    <property type="component" value="Unassembled WGS sequence"/>
</dbReference>
<keyword evidence="3" id="KW-1185">Reference proteome</keyword>
<evidence type="ECO:0008006" key="4">
    <source>
        <dbReference type="Google" id="ProtNLM"/>
    </source>
</evidence>
<evidence type="ECO:0000313" key="2">
    <source>
        <dbReference type="EMBL" id="KAK0418771.1"/>
    </source>
</evidence>
<comment type="caution">
    <text evidence="2">The sequence shown here is derived from an EMBL/GenBank/DDBJ whole genome shotgun (WGS) entry which is preliminary data.</text>
</comment>
<reference evidence="2" key="1">
    <citation type="submission" date="2023-06" db="EMBL/GenBank/DDBJ databases">
        <title>Genomic analysis of the entomopathogenic nematode Steinernema hermaphroditum.</title>
        <authorList>
            <person name="Schwarz E.M."/>
            <person name="Heppert J.K."/>
            <person name="Baniya A."/>
            <person name="Schwartz H.T."/>
            <person name="Tan C.-H."/>
            <person name="Antoshechkin I."/>
            <person name="Sternberg P.W."/>
            <person name="Goodrich-Blair H."/>
            <person name="Dillman A.R."/>
        </authorList>
    </citation>
    <scope>NUCLEOTIDE SEQUENCE</scope>
    <source>
        <strain evidence="2">PS9179</strain>
        <tissue evidence="2">Whole animal</tissue>
    </source>
</reference>
<dbReference type="EMBL" id="JAUCMV010000002">
    <property type="protein sequence ID" value="KAK0418771.1"/>
    <property type="molecule type" value="Genomic_DNA"/>
</dbReference>
<feature type="chain" id="PRO_5041455852" description="Secreted protein" evidence="1">
    <location>
        <begin position="20"/>
        <end position="72"/>
    </location>
</feature>
<accession>A0AA39M227</accession>
<sequence>MNAVFFAILLLVLPLQVAAGCLNWPMCAFSYSQPDRTFKSYYDDGMVIHRGNFMRPMRHRVQLPPMYTTTYH</sequence>
<evidence type="ECO:0000256" key="1">
    <source>
        <dbReference type="SAM" id="SignalP"/>
    </source>
</evidence>
<gene>
    <name evidence="2" type="ORF">QR680_013765</name>
</gene>
<organism evidence="2 3">
    <name type="scientific">Steinernema hermaphroditum</name>
    <dbReference type="NCBI Taxonomy" id="289476"/>
    <lineage>
        <taxon>Eukaryota</taxon>
        <taxon>Metazoa</taxon>
        <taxon>Ecdysozoa</taxon>
        <taxon>Nematoda</taxon>
        <taxon>Chromadorea</taxon>
        <taxon>Rhabditida</taxon>
        <taxon>Tylenchina</taxon>
        <taxon>Panagrolaimomorpha</taxon>
        <taxon>Strongyloidoidea</taxon>
        <taxon>Steinernematidae</taxon>
        <taxon>Steinernema</taxon>
    </lineage>
</organism>
<feature type="signal peptide" evidence="1">
    <location>
        <begin position="1"/>
        <end position="19"/>
    </location>
</feature>
<keyword evidence="1" id="KW-0732">Signal</keyword>